<feature type="region of interest" description="Disordered" evidence="1">
    <location>
        <begin position="1"/>
        <end position="92"/>
    </location>
</feature>
<protein>
    <submittedName>
        <fullName evidence="2">Uncharacterized protein</fullName>
    </submittedName>
</protein>
<reference evidence="3" key="1">
    <citation type="submission" date="2017-03" db="EMBL/GenBank/DDBJ databases">
        <title>Genomes of endolithic fungi from Antarctica.</title>
        <authorList>
            <person name="Coleine C."/>
            <person name="Masonjones S."/>
            <person name="Stajich J.E."/>
        </authorList>
    </citation>
    <scope>NUCLEOTIDE SEQUENCE [LARGE SCALE GENOMIC DNA]</scope>
    <source>
        <strain evidence="3">CCFEE 5527</strain>
    </source>
</reference>
<dbReference type="EMBL" id="NAJO01000031">
    <property type="protein sequence ID" value="OQO01356.1"/>
    <property type="molecule type" value="Genomic_DNA"/>
</dbReference>
<accession>A0A1V8SQC0</accession>
<name>A0A1V8SQC0_9PEZI</name>
<feature type="region of interest" description="Disordered" evidence="1">
    <location>
        <begin position="120"/>
        <end position="169"/>
    </location>
</feature>
<feature type="compositionally biased region" description="Polar residues" evidence="1">
    <location>
        <begin position="140"/>
        <end position="152"/>
    </location>
</feature>
<evidence type="ECO:0000313" key="2">
    <source>
        <dbReference type="EMBL" id="OQO01356.1"/>
    </source>
</evidence>
<feature type="region of interest" description="Disordered" evidence="1">
    <location>
        <begin position="532"/>
        <end position="598"/>
    </location>
</feature>
<keyword evidence="3" id="KW-1185">Reference proteome</keyword>
<feature type="compositionally biased region" description="Basic and acidic residues" evidence="1">
    <location>
        <begin position="587"/>
        <end position="598"/>
    </location>
</feature>
<comment type="caution">
    <text evidence="2">The sequence shown here is derived from an EMBL/GenBank/DDBJ whole genome shotgun (WGS) entry which is preliminary data.</text>
</comment>
<dbReference type="InParanoid" id="A0A1V8SQC0"/>
<gene>
    <name evidence="2" type="ORF">B0A48_12911</name>
</gene>
<feature type="compositionally biased region" description="Polar residues" evidence="1">
    <location>
        <begin position="1"/>
        <end position="10"/>
    </location>
</feature>
<dbReference type="Proteomes" id="UP000192596">
    <property type="component" value="Unassembled WGS sequence"/>
</dbReference>
<dbReference type="AlphaFoldDB" id="A0A1V8SQC0"/>
<proteinExistence type="predicted"/>
<organism evidence="2 3">
    <name type="scientific">Cryoendolithus antarcticus</name>
    <dbReference type="NCBI Taxonomy" id="1507870"/>
    <lineage>
        <taxon>Eukaryota</taxon>
        <taxon>Fungi</taxon>
        <taxon>Dikarya</taxon>
        <taxon>Ascomycota</taxon>
        <taxon>Pezizomycotina</taxon>
        <taxon>Dothideomycetes</taxon>
        <taxon>Dothideomycetidae</taxon>
        <taxon>Cladosporiales</taxon>
        <taxon>Cladosporiaceae</taxon>
        <taxon>Cryoendolithus</taxon>
    </lineage>
</organism>
<dbReference type="OrthoDB" id="3557758at2759"/>
<sequence length="598" mass="64662">MPSRKSQSSDVPPPTDSRRSSMKRLSSIASLHALNPFHRRRSNNASDISHASSSSDVSLQTSTSATTLTPSNSLKPSGSSQQNPSDLSPLIETALPPSQASYLRRSSYICLPDDPIGGMPRSRTFSALPLPSRGKKASPRTPSLSHSRTTSGLIPDTRLPTPPASTRRHISGRLPTAMSRGQNMRVRMKRSDTMPLLSMHADQVSRCTAFKENVAISPTRPALNASSFDEPKSNFSLPPGSYIEDHDWESDTLTALPRHPSFSGSLPLSRHTTNENATSVQAMQAPAHHTSPAHHSNKSRLPLGASFARPSLAQRWNSQPVLTKTTNVYPVRTSSILPSRTASTHRHEICETRLMSARGAPTPPPIASSLSTNNLTSLRSSVGSFSHVRQPSTTSLLNTLSSPPQALSAYHVTDAEPTAYWAGRMSSLLDRYRNDDLAATLLPSHSRTTSNVLPTPPKTETDKLHTPAAVTARMRKALETLHTHCVTDEARDSFVNFQMQYAAVQNLPELSRAIRRDSTAASGTGGTVAAGKAAMHARKKSEPLLGSKGMRSFGRSFGKVGEGSDGPEAKESAAKERTRKVSFFDRVLGRSEKRESPG</sequence>
<feature type="compositionally biased region" description="Low complexity" evidence="1">
    <location>
        <begin position="43"/>
        <end position="74"/>
    </location>
</feature>
<feature type="compositionally biased region" description="Polar residues" evidence="1">
    <location>
        <begin position="75"/>
        <end position="86"/>
    </location>
</feature>
<feature type="compositionally biased region" description="Basic and acidic residues" evidence="1">
    <location>
        <begin position="567"/>
        <end position="576"/>
    </location>
</feature>
<evidence type="ECO:0000256" key="1">
    <source>
        <dbReference type="SAM" id="MobiDB-lite"/>
    </source>
</evidence>
<evidence type="ECO:0000313" key="3">
    <source>
        <dbReference type="Proteomes" id="UP000192596"/>
    </source>
</evidence>